<proteinExistence type="predicted"/>
<reference evidence="1 2" key="1">
    <citation type="journal article" date="2016" name="Mol. Biol. Evol.">
        <title>Comparative Genomics of Early-Diverging Mushroom-Forming Fungi Provides Insights into the Origins of Lignocellulose Decay Capabilities.</title>
        <authorList>
            <person name="Nagy L.G."/>
            <person name="Riley R."/>
            <person name="Tritt A."/>
            <person name="Adam C."/>
            <person name="Daum C."/>
            <person name="Floudas D."/>
            <person name="Sun H."/>
            <person name="Yadav J.S."/>
            <person name="Pangilinan J."/>
            <person name="Larsson K.H."/>
            <person name="Matsuura K."/>
            <person name="Barry K."/>
            <person name="Labutti K."/>
            <person name="Kuo R."/>
            <person name="Ohm R.A."/>
            <person name="Bhattacharya S.S."/>
            <person name="Shirouzu T."/>
            <person name="Yoshinaga Y."/>
            <person name="Martin F.M."/>
            <person name="Grigoriev I.V."/>
            <person name="Hibbett D.S."/>
        </authorList>
    </citation>
    <scope>NUCLEOTIDE SEQUENCE [LARGE SCALE GENOMIC DNA]</scope>
    <source>
        <strain evidence="1 2">HHB12733</strain>
    </source>
</reference>
<evidence type="ECO:0000313" key="2">
    <source>
        <dbReference type="Proteomes" id="UP000076842"/>
    </source>
</evidence>
<dbReference type="AlphaFoldDB" id="A0A165ELX8"/>
<protein>
    <submittedName>
        <fullName evidence="1">Uncharacterized protein</fullName>
    </submittedName>
</protein>
<keyword evidence="2" id="KW-1185">Reference proteome</keyword>
<organism evidence="1 2">
    <name type="scientific">Calocera cornea HHB12733</name>
    <dbReference type="NCBI Taxonomy" id="1353952"/>
    <lineage>
        <taxon>Eukaryota</taxon>
        <taxon>Fungi</taxon>
        <taxon>Dikarya</taxon>
        <taxon>Basidiomycota</taxon>
        <taxon>Agaricomycotina</taxon>
        <taxon>Dacrymycetes</taxon>
        <taxon>Dacrymycetales</taxon>
        <taxon>Dacrymycetaceae</taxon>
        <taxon>Calocera</taxon>
    </lineage>
</organism>
<name>A0A165ELX8_9BASI</name>
<dbReference type="EMBL" id="KV424000">
    <property type="protein sequence ID" value="KZT55129.1"/>
    <property type="molecule type" value="Genomic_DNA"/>
</dbReference>
<dbReference type="InParanoid" id="A0A165ELX8"/>
<accession>A0A165ELX8</accession>
<sequence>MKFMPCSAQRSAAPPAVSALLLPERSLFRRQERPPTHARAVFPRKPLLCGCALCVNFFEIFLLHLHLERLQHWRVSGLLLLCENVLVCTCR</sequence>
<gene>
    <name evidence="1" type="ORF">CALCODRAFT_359389</name>
</gene>
<evidence type="ECO:0000313" key="1">
    <source>
        <dbReference type="EMBL" id="KZT55129.1"/>
    </source>
</evidence>
<dbReference type="Proteomes" id="UP000076842">
    <property type="component" value="Unassembled WGS sequence"/>
</dbReference>